<dbReference type="PANTHER" id="PTHR42749:SF1">
    <property type="entry name" value="CELL SHAPE-DETERMINING PROTEIN MREB"/>
    <property type="match status" value="1"/>
</dbReference>
<dbReference type="Gene3D" id="3.30.420.40">
    <property type="match status" value="2"/>
</dbReference>
<gene>
    <name evidence="1" type="ORF">C2S_4420</name>
</gene>
<evidence type="ECO:0008006" key="3">
    <source>
        <dbReference type="Google" id="ProtNLM"/>
    </source>
</evidence>
<dbReference type="Proteomes" id="UP000760494">
    <property type="component" value="Unassembled WGS sequence"/>
</dbReference>
<accession>A0A9Q9REI2</accession>
<comment type="caution">
    <text evidence="1">The sequence shown here is derived from an EMBL/GenBank/DDBJ whole genome shotgun (WGS) entry which is preliminary data.</text>
</comment>
<dbReference type="PANTHER" id="PTHR42749">
    <property type="entry name" value="CELL SHAPE-DETERMINING PROTEIN MREB"/>
    <property type="match status" value="1"/>
</dbReference>
<dbReference type="AlphaFoldDB" id="A0A9Q9REI2"/>
<dbReference type="EMBL" id="CABFJX010000057">
    <property type="protein sequence ID" value="VTT61260.1"/>
    <property type="molecule type" value="Genomic_DNA"/>
</dbReference>
<protein>
    <recommendedName>
        <fullName evidence="3">Hsp70 protein</fullName>
    </recommendedName>
</protein>
<dbReference type="CDD" id="cd10170">
    <property type="entry name" value="ASKHA_NBD_HSP70"/>
    <property type="match status" value="1"/>
</dbReference>
<evidence type="ECO:0000313" key="2">
    <source>
        <dbReference type="Proteomes" id="UP000760494"/>
    </source>
</evidence>
<dbReference type="Gene3D" id="3.90.640.10">
    <property type="entry name" value="Actin, Chain A, domain 4"/>
    <property type="match status" value="1"/>
</dbReference>
<evidence type="ECO:0000313" key="1">
    <source>
        <dbReference type="EMBL" id="VTT61260.1"/>
    </source>
</evidence>
<dbReference type="InterPro" id="IPR043129">
    <property type="entry name" value="ATPase_NBD"/>
</dbReference>
<reference evidence="1" key="1">
    <citation type="submission" date="2019-05" db="EMBL/GenBank/DDBJ databases">
        <authorList>
            <person name="Piombo E."/>
        </authorList>
    </citation>
    <scope>NUCLEOTIDE SEQUENCE</scope>
    <source>
        <strain evidence="1">C2S</strain>
    </source>
</reference>
<dbReference type="SUPFAM" id="SSF53067">
    <property type="entry name" value="Actin-like ATPase domain"/>
    <property type="match status" value="2"/>
</dbReference>
<name>A0A9Q9REI2_FUSFU</name>
<sequence length="612" mass="68474">MAEDLVVGIDVGMSGTGVAYRRKGYAKVTTLGWGNDMKDPKTPTRVFYNVHHQPPRLVGWGMEVPYDSVDHPQLKEWFKVDLGAVDADRVEVKRIYKDFLTSLFRELSTQRFTPALLGGKQFEETRVLFLFSVPALWDPAVVHDFTQLVRESGFEKEGLRSVRVIMTEPQAVAAYEICVSNPSYKLKVSEPRPSGTPQLICTSQNGQNVLIVDAGGGTTDFCLLKMDGSYEKPPQAMELAPPAACATGSTYIDRGFEEMVTTYLQDKRDSLVRDIEDVSWDMRNSNLFHTRKHGFDSDTWDDLKFKIPSKNSAVASFVLTRFSESLGSLFDRQIDEITQRIGLFVGAFQTDSETDYKNRLDYIILAGGLGSSRYVLHKIEEFIAKSQFKIAANPKVVMSAAPRLAVCMGLVYNAGRNPELFPRRFNRVSIGVASQPLTGEIKQRRLRNFLKRAFLRVPKGQKDGGEVEWVLVKGELVPDRVAVHEQTAYFSADLPSDKRIWDLAVLHSFESDIDRLTLRDNCRVYSVLRVNLSHIGVPEKTGTGDALARLNLAPKPKVPIKFDLRIEVGLATAEIHCTDKKGRLCSEPMSIEIDQVSESLPSTGQSAVYESS</sequence>
<proteinExistence type="predicted"/>
<organism evidence="1 2">
    <name type="scientific">Fusarium fujikuroi</name>
    <name type="common">Bakanae and foot rot disease fungus</name>
    <name type="synonym">Gibberella fujikuroi</name>
    <dbReference type="NCBI Taxonomy" id="5127"/>
    <lineage>
        <taxon>Eukaryota</taxon>
        <taxon>Fungi</taxon>
        <taxon>Dikarya</taxon>
        <taxon>Ascomycota</taxon>
        <taxon>Pezizomycotina</taxon>
        <taxon>Sordariomycetes</taxon>
        <taxon>Hypocreomycetidae</taxon>
        <taxon>Hypocreales</taxon>
        <taxon>Nectriaceae</taxon>
        <taxon>Fusarium</taxon>
        <taxon>Fusarium fujikuroi species complex</taxon>
    </lineage>
</organism>